<organism evidence="1 2">
    <name type="scientific">Prorocentrum cordatum</name>
    <dbReference type="NCBI Taxonomy" id="2364126"/>
    <lineage>
        <taxon>Eukaryota</taxon>
        <taxon>Sar</taxon>
        <taxon>Alveolata</taxon>
        <taxon>Dinophyceae</taxon>
        <taxon>Prorocentrales</taxon>
        <taxon>Prorocentraceae</taxon>
        <taxon>Prorocentrum</taxon>
    </lineage>
</organism>
<dbReference type="EMBL" id="CAUYUJ010021146">
    <property type="protein sequence ID" value="CAK0902967.1"/>
    <property type="molecule type" value="Genomic_DNA"/>
</dbReference>
<gene>
    <name evidence="1" type="ORF">PCOR1329_LOCUS79411</name>
</gene>
<keyword evidence="2" id="KW-1185">Reference proteome</keyword>
<dbReference type="Proteomes" id="UP001189429">
    <property type="component" value="Unassembled WGS sequence"/>
</dbReference>
<name>A0ABN9XX72_9DINO</name>
<comment type="caution">
    <text evidence="1">The sequence shown here is derived from an EMBL/GenBank/DDBJ whole genome shotgun (WGS) entry which is preliminary data.</text>
</comment>
<proteinExistence type="predicted"/>
<sequence length="181" mass="19772">ACRCRDGARKRAAAMNVQQALRVEKAVDQADAIPLRMGKDKNVRRPSWDEGLLLDCASPAAAAQVLTIGNDDILMTLCKWCDRQKRAEPRPAFKGACLKIEPGKAAVEMKKSPEVNCYACVYLSIKFKPPAADAERYDLMMAALYGDDAGSKDIEGNGEALAPMRQCASGSRLACEFEEEK</sequence>
<feature type="non-terminal residue" evidence="1">
    <location>
        <position position="181"/>
    </location>
</feature>
<accession>A0ABN9XX72</accession>
<evidence type="ECO:0000313" key="1">
    <source>
        <dbReference type="EMBL" id="CAK0902967.1"/>
    </source>
</evidence>
<evidence type="ECO:0000313" key="2">
    <source>
        <dbReference type="Proteomes" id="UP001189429"/>
    </source>
</evidence>
<feature type="non-terminal residue" evidence="1">
    <location>
        <position position="1"/>
    </location>
</feature>
<reference evidence="1" key="1">
    <citation type="submission" date="2023-10" db="EMBL/GenBank/DDBJ databases">
        <authorList>
            <person name="Chen Y."/>
            <person name="Shah S."/>
            <person name="Dougan E. K."/>
            <person name="Thang M."/>
            <person name="Chan C."/>
        </authorList>
    </citation>
    <scope>NUCLEOTIDE SEQUENCE [LARGE SCALE GENOMIC DNA]</scope>
</reference>
<protein>
    <submittedName>
        <fullName evidence="1">Uncharacterized protein</fullName>
    </submittedName>
</protein>